<dbReference type="PANTHER" id="PTHR33371">
    <property type="entry name" value="INTERMEMBRANE PHOSPHOLIPID TRANSPORT SYSTEM BINDING PROTEIN MLAD-RELATED"/>
    <property type="match status" value="1"/>
</dbReference>
<dbReference type="Pfam" id="PF02470">
    <property type="entry name" value="MlaD"/>
    <property type="match status" value="1"/>
</dbReference>
<organism evidence="4 5">
    <name type="scientific">Kribbella koreensis</name>
    <dbReference type="NCBI Taxonomy" id="57909"/>
    <lineage>
        <taxon>Bacteria</taxon>
        <taxon>Bacillati</taxon>
        <taxon>Actinomycetota</taxon>
        <taxon>Actinomycetes</taxon>
        <taxon>Propionibacteriales</taxon>
        <taxon>Kribbellaceae</taxon>
        <taxon>Kribbella</taxon>
    </lineage>
</organism>
<gene>
    <name evidence="4" type="ORF">GCM10009554_55820</name>
</gene>
<evidence type="ECO:0000313" key="5">
    <source>
        <dbReference type="Proteomes" id="UP001500542"/>
    </source>
</evidence>
<proteinExistence type="predicted"/>
<dbReference type="RefSeq" id="WP_343976382.1">
    <property type="nucleotide sequence ID" value="NZ_BAAAHK010000013.1"/>
</dbReference>
<dbReference type="InterPro" id="IPR003399">
    <property type="entry name" value="Mce/MlaD"/>
</dbReference>
<dbReference type="Pfam" id="PF11887">
    <property type="entry name" value="Mce4_CUP1"/>
    <property type="match status" value="1"/>
</dbReference>
<feature type="domain" description="Mammalian cell entry C-terminal" evidence="3">
    <location>
        <begin position="121"/>
        <end position="307"/>
    </location>
</feature>
<dbReference type="InterPro" id="IPR005693">
    <property type="entry name" value="Mce"/>
</dbReference>
<dbReference type="InterPro" id="IPR024516">
    <property type="entry name" value="Mce_C"/>
</dbReference>
<keyword evidence="5" id="KW-1185">Reference proteome</keyword>
<evidence type="ECO:0000256" key="1">
    <source>
        <dbReference type="SAM" id="MobiDB-lite"/>
    </source>
</evidence>
<feature type="region of interest" description="Disordered" evidence="1">
    <location>
        <begin position="329"/>
        <end position="383"/>
    </location>
</feature>
<dbReference type="InterPro" id="IPR052336">
    <property type="entry name" value="MlaD_Phospholipid_Transporter"/>
</dbReference>
<dbReference type="NCBIfam" id="TIGR00996">
    <property type="entry name" value="Mtu_fam_mce"/>
    <property type="match status" value="1"/>
</dbReference>
<feature type="compositionally biased region" description="Polar residues" evidence="1">
    <location>
        <begin position="339"/>
        <end position="378"/>
    </location>
</feature>
<reference evidence="5" key="1">
    <citation type="journal article" date="2019" name="Int. J. Syst. Evol. Microbiol.">
        <title>The Global Catalogue of Microorganisms (GCM) 10K type strain sequencing project: providing services to taxonomists for standard genome sequencing and annotation.</title>
        <authorList>
            <consortium name="The Broad Institute Genomics Platform"/>
            <consortium name="The Broad Institute Genome Sequencing Center for Infectious Disease"/>
            <person name="Wu L."/>
            <person name="Ma J."/>
        </authorList>
    </citation>
    <scope>NUCLEOTIDE SEQUENCE [LARGE SCALE GENOMIC DNA]</scope>
    <source>
        <strain evidence="5">JCM 10977</strain>
    </source>
</reference>
<name>A0ABP4BNL5_9ACTN</name>
<evidence type="ECO:0000259" key="2">
    <source>
        <dbReference type="Pfam" id="PF02470"/>
    </source>
</evidence>
<dbReference type="EMBL" id="BAAAHK010000013">
    <property type="protein sequence ID" value="GAA0952600.1"/>
    <property type="molecule type" value="Genomic_DNA"/>
</dbReference>
<sequence length="431" mass="45145">MITRTVRIQLMVFLLITLLGVSYVGAKYAQVDKLLFDDDYTVSASFAESGGIFSGAEVTYRGQPVGRVGELKLLSDGVEVNLDIEKKTKIPNDLLAVVANRSAIGEQYVDLQPRRDGGPYLQNNSKISRQNTALPIDTTELLLNLDQLVNSVDKNSLKTTVKELGDALRGRGSDLQKIIDSSGALISDADANILQTIKLINDGNTVLATQVASGDAIKTWAKNLALLSDTLVSSDASLRAVIDNGSAASTQLTALIQENKADIAVLLGNLLTVSELTAVRLDAVEQLLVVYPAVAMGGYVVPGKDPGTGHYDAHFGLVLGFSPPACRAGYNGTDKRVPQDTTNKPANAKASCTASPGSGINVRGSQNKPTPSTRSSDANRIGYGVGYDPATGAAGGTDGMPSLVLGSTGGQEEMLGKDSWKALILGPVAGK</sequence>
<accession>A0ABP4BNL5</accession>
<dbReference type="Proteomes" id="UP001500542">
    <property type="component" value="Unassembled WGS sequence"/>
</dbReference>
<evidence type="ECO:0000259" key="3">
    <source>
        <dbReference type="Pfam" id="PF11887"/>
    </source>
</evidence>
<protein>
    <submittedName>
        <fullName evidence="4">MlaD family protein</fullName>
    </submittedName>
</protein>
<evidence type="ECO:0000313" key="4">
    <source>
        <dbReference type="EMBL" id="GAA0952600.1"/>
    </source>
</evidence>
<feature type="domain" description="Mce/MlaD" evidence="2">
    <location>
        <begin position="39"/>
        <end position="113"/>
    </location>
</feature>
<comment type="caution">
    <text evidence="4">The sequence shown here is derived from an EMBL/GenBank/DDBJ whole genome shotgun (WGS) entry which is preliminary data.</text>
</comment>
<dbReference type="PANTHER" id="PTHR33371:SF16">
    <property type="entry name" value="MCE-FAMILY PROTEIN MCE3F"/>
    <property type="match status" value="1"/>
</dbReference>